<dbReference type="EMBL" id="JAOAOG010000346">
    <property type="protein sequence ID" value="KAJ6226045.1"/>
    <property type="molecule type" value="Genomic_DNA"/>
</dbReference>
<evidence type="ECO:0000313" key="3">
    <source>
        <dbReference type="Proteomes" id="UP001150062"/>
    </source>
</evidence>
<gene>
    <name evidence="2" type="ORF">M0813_01013</name>
</gene>
<proteinExistence type="predicted"/>
<feature type="region of interest" description="Disordered" evidence="1">
    <location>
        <begin position="51"/>
        <end position="123"/>
    </location>
</feature>
<evidence type="ECO:0000256" key="1">
    <source>
        <dbReference type="SAM" id="MobiDB-lite"/>
    </source>
</evidence>
<accession>A0ABQ8X0E5</accession>
<reference evidence="2" key="1">
    <citation type="submission" date="2022-08" db="EMBL/GenBank/DDBJ databases">
        <title>Novel sulfate-reducing endosymbionts in the free-living metamonad Anaeramoeba.</title>
        <authorList>
            <person name="Jerlstrom-Hultqvist J."/>
            <person name="Cepicka I."/>
            <person name="Gallot-Lavallee L."/>
            <person name="Salas-Leiva D."/>
            <person name="Curtis B.A."/>
            <person name="Zahonova K."/>
            <person name="Pipaliya S."/>
            <person name="Dacks J."/>
            <person name="Roger A.J."/>
        </authorList>
    </citation>
    <scope>NUCLEOTIDE SEQUENCE</scope>
    <source>
        <strain evidence="2">Schooner1</strain>
    </source>
</reference>
<keyword evidence="3" id="KW-1185">Reference proteome</keyword>
<feature type="compositionally biased region" description="Polar residues" evidence="1">
    <location>
        <begin position="112"/>
        <end position="123"/>
    </location>
</feature>
<sequence>MQNNKKTKNFYKQQVKILKAAHKKQTGILETSYILALQTKDLIKNLEDMLHQTQQDRKKLKKRKCKKKHKKKQPEEKEKKIQQGTDKKLENRKSKVLEIGEDRKRKPKPIEHTNNFINHTQLL</sequence>
<feature type="compositionally biased region" description="Basic residues" evidence="1">
    <location>
        <begin position="58"/>
        <end position="72"/>
    </location>
</feature>
<evidence type="ECO:0000313" key="2">
    <source>
        <dbReference type="EMBL" id="KAJ6226045.1"/>
    </source>
</evidence>
<feature type="compositionally biased region" description="Basic and acidic residues" evidence="1">
    <location>
        <begin position="73"/>
        <end position="111"/>
    </location>
</feature>
<organism evidence="2 3">
    <name type="scientific">Anaeramoeba flamelloides</name>
    <dbReference type="NCBI Taxonomy" id="1746091"/>
    <lineage>
        <taxon>Eukaryota</taxon>
        <taxon>Metamonada</taxon>
        <taxon>Anaeramoebidae</taxon>
        <taxon>Anaeramoeba</taxon>
    </lineage>
</organism>
<name>A0ABQ8X0E5_9EUKA</name>
<comment type="caution">
    <text evidence="2">The sequence shown here is derived from an EMBL/GenBank/DDBJ whole genome shotgun (WGS) entry which is preliminary data.</text>
</comment>
<protein>
    <submittedName>
        <fullName evidence="2">Uncharacterized protein</fullName>
    </submittedName>
</protein>
<dbReference type="Proteomes" id="UP001150062">
    <property type="component" value="Unassembled WGS sequence"/>
</dbReference>